<comment type="subcellular location">
    <subcellularLocation>
        <location evidence="1">Cell inner membrane</location>
        <topology evidence="1">Multi-pass membrane protein</topology>
    </subcellularLocation>
</comment>
<dbReference type="KEGG" id="aswu:HUW51_00410"/>
<dbReference type="Gene3D" id="1.10.287.910">
    <property type="entry name" value="bacterial mercury transporter, merf"/>
    <property type="match status" value="1"/>
</dbReference>
<dbReference type="Pfam" id="PF00403">
    <property type="entry name" value="HMA"/>
    <property type="match status" value="1"/>
</dbReference>
<comment type="function">
    <text evidence="14">Involved in mercury resistance. Probably transfers a mercuric ion from the periplasmic Hg(2+)-binding protein MerP to the cytoplasmic mercuric reductase MerA.</text>
</comment>
<keyword evidence="4" id="KW-0813">Transport</keyword>
<evidence type="ECO:0000256" key="12">
    <source>
        <dbReference type="ARBA" id="ARBA00023136"/>
    </source>
</evidence>
<gene>
    <name evidence="17" type="primary">merTP</name>
    <name evidence="17" type="ORF">HUW51_00410</name>
</gene>
<dbReference type="Gene3D" id="3.30.70.100">
    <property type="match status" value="1"/>
</dbReference>
<dbReference type="Proteomes" id="UP000515237">
    <property type="component" value="Plasmid unnamed1"/>
</dbReference>
<evidence type="ECO:0000256" key="4">
    <source>
        <dbReference type="ARBA" id="ARBA00022448"/>
    </source>
</evidence>
<keyword evidence="11 15" id="KW-1133">Transmembrane helix</keyword>
<dbReference type="InterPro" id="IPR006121">
    <property type="entry name" value="HMA_dom"/>
</dbReference>
<dbReference type="InterPro" id="IPR017969">
    <property type="entry name" value="Heavy-metal-associated_CS"/>
</dbReference>
<comment type="similarity">
    <text evidence="2">Belongs to the MerT family.</text>
</comment>
<sequence>MKTKQFRNKQLVGAGVLTAFAASLCCITPVLALLGGISGVAATFSWMEPFRPYFISLTIALLAYVWYQKLKQRAPIDCDCETNSKPNFMQTKIFLGLITAFTLLMLTFPNYAKIFNATPKKLLVPSILQDNTKTQTAEFKITGMTCEACTLHVAKEVNKVAGILDLQVSYVNANALVKFDKSKTTLQEVQKAIKLTGYKLTETKIKQ</sequence>
<keyword evidence="6" id="KW-1003">Cell membrane</keyword>
<dbReference type="GO" id="GO:0015097">
    <property type="term" value="F:mercury ion transmembrane transporter activity"/>
    <property type="evidence" value="ECO:0007669"/>
    <property type="project" value="InterPro"/>
</dbReference>
<keyword evidence="5" id="KW-0475">Mercuric resistance</keyword>
<dbReference type="PROSITE" id="PS50846">
    <property type="entry name" value="HMA_2"/>
    <property type="match status" value="1"/>
</dbReference>
<evidence type="ECO:0000256" key="14">
    <source>
        <dbReference type="ARBA" id="ARBA00045720"/>
    </source>
</evidence>
<evidence type="ECO:0000256" key="6">
    <source>
        <dbReference type="ARBA" id="ARBA00022475"/>
    </source>
</evidence>
<proteinExistence type="inferred from homology"/>
<reference evidence="17 18" key="1">
    <citation type="journal article" date="2018" name="Int. J. Syst. Evol. Microbiol.">
        <title>Adhaeribacter swui sp. nov., isolated from wet mud.</title>
        <authorList>
            <person name="Kim D.U."/>
            <person name="Kim K.W."/>
            <person name="Kang M.S."/>
            <person name="Kim J.Y."/>
            <person name="Jang J.H."/>
            <person name="Kim M.K."/>
        </authorList>
    </citation>
    <scope>NUCLEOTIDE SEQUENCE [LARGE SCALE GENOMIC DNA]</scope>
    <source>
        <strain evidence="17 18">KCTC 52873</strain>
        <plasmid evidence="17">unnamed1</plasmid>
    </source>
</reference>
<feature type="domain" description="HMA" evidence="16">
    <location>
        <begin position="135"/>
        <end position="201"/>
    </location>
</feature>
<organism evidence="17 18">
    <name type="scientific">Adhaeribacter swui</name>
    <dbReference type="NCBI Taxonomy" id="2086471"/>
    <lineage>
        <taxon>Bacteria</taxon>
        <taxon>Pseudomonadati</taxon>
        <taxon>Bacteroidota</taxon>
        <taxon>Cytophagia</taxon>
        <taxon>Cytophagales</taxon>
        <taxon>Hymenobacteraceae</taxon>
        <taxon>Adhaeribacter</taxon>
    </lineage>
</organism>
<dbReference type="SUPFAM" id="SSF55008">
    <property type="entry name" value="HMA, heavy metal-associated domain"/>
    <property type="match status" value="1"/>
</dbReference>
<dbReference type="Pfam" id="PF02411">
    <property type="entry name" value="MerT"/>
    <property type="match status" value="1"/>
</dbReference>
<dbReference type="GO" id="GO:0046872">
    <property type="term" value="F:metal ion binding"/>
    <property type="evidence" value="ECO:0007669"/>
    <property type="project" value="UniProtKB-KW"/>
</dbReference>
<keyword evidence="9" id="KW-0479">Metal-binding</keyword>
<dbReference type="FunFam" id="3.30.70.100:FF:000001">
    <property type="entry name" value="ATPase copper transporting beta"/>
    <property type="match status" value="1"/>
</dbReference>
<evidence type="ECO:0000256" key="15">
    <source>
        <dbReference type="SAM" id="Phobius"/>
    </source>
</evidence>
<evidence type="ECO:0000256" key="8">
    <source>
        <dbReference type="ARBA" id="ARBA00022692"/>
    </source>
</evidence>
<feature type="transmembrane region" description="Helical" evidence="15">
    <location>
        <begin position="93"/>
        <end position="112"/>
    </location>
</feature>
<keyword evidence="7" id="KW-0997">Cell inner membrane</keyword>
<evidence type="ECO:0000256" key="1">
    <source>
        <dbReference type="ARBA" id="ARBA00004429"/>
    </source>
</evidence>
<evidence type="ECO:0000256" key="13">
    <source>
        <dbReference type="ARBA" id="ARBA00030934"/>
    </source>
</evidence>
<protein>
    <recommendedName>
        <fullName evidence="3">Mercuric transport protein MerT</fullName>
    </recommendedName>
    <alternativeName>
        <fullName evidence="13">Mercury ion transport protein</fullName>
    </alternativeName>
</protein>
<evidence type="ECO:0000256" key="5">
    <source>
        <dbReference type="ARBA" id="ARBA00022466"/>
    </source>
</evidence>
<accession>A0A7G7G267</accession>
<feature type="transmembrane region" description="Helical" evidence="15">
    <location>
        <begin position="12"/>
        <end position="38"/>
    </location>
</feature>
<evidence type="ECO:0000313" key="17">
    <source>
        <dbReference type="EMBL" id="QNF31251.1"/>
    </source>
</evidence>
<evidence type="ECO:0000256" key="2">
    <source>
        <dbReference type="ARBA" id="ARBA00008224"/>
    </source>
</evidence>
<dbReference type="AlphaFoldDB" id="A0A7G7G267"/>
<dbReference type="NCBIfam" id="NF033556">
    <property type="entry name" value="MerTP_fusion"/>
    <property type="match status" value="1"/>
</dbReference>
<dbReference type="InterPro" id="IPR036163">
    <property type="entry name" value="HMA_dom_sf"/>
</dbReference>
<evidence type="ECO:0000259" key="16">
    <source>
        <dbReference type="PROSITE" id="PS50846"/>
    </source>
</evidence>
<dbReference type="PROSITE" id="PS01047">
    <property type="entry name" value="HMA_1"/>
    <property type="match status" value="1"/>
</dbReference>
<geneLocation type="plasmid" evidence="17 18">
    <name>unnamed1</name>
</geneLocation>
<name>A0A7G7G267_9BACT</name>
<dbReference type="InterPro" id="IPR003457">
    <property type="entry name" value="Transprt_MerT"/>
</dbReference>
<keyword evidence="10" id="KW-0476">Mercury</keyword>
<dbReference type="EMBL" id="CP055154">
    <property type="protein sequence ID" value="QNF31251.1"/>
    <property type="molecule type" value="Genomic_DNA"/>
</dbReference>
<keyword evidence="8 15" id="KW-0812">Transmembrane</keyword>
<keyword evidence="18" id="KW-1185">Reference proteome</keyword>
<dbReference type="RefSeq" id="WP_185269809.1">
    <property type="nucleotide sequence ID" value="NZ_CP055154.1"/>
</dbReference>
<evidence type="ECO:0000256" key="9">
    <source>
        <dbReference type="ARBA" id="ARBA00022723"/>
    </source>
</evidence>
<evidence type="ECO:0000256" key="11">
    <source>
        <dbReference type="ARBA" id="ARBA00022989"/>
    </source>
</evidence>
<feature type="transmembrane region" description="Helical" evidence="15">
    <location>
        <begin position="50"/>
        <end position="67"/>
    </location>
</feature>
<dbReference type="GO" id="GO:0005886">
    <property type="term" value="C:plasma membrane"/>
    <property type="evidence" value="ECO:0007669"/>
    <property type="project" value="UniProtKB-SubCell"/>
</dbReference>
<evidence type="ECO:0000313" key="18">
    <source>
        <dbReference type="Proteomes" id="UP000515237"/>
    </source>
</evidence>
<keyword evidence="17" id="KW-0614">Plasmid</keyword>
<dbReference type="CDD" id="cd00371">
    <property type="entry name" value="HMA"/>
    <property type="match status" value="1"/>
</dbReference>
<evidence type="ECO:0000256" key="10">
    <source>
        <dbReference type="ARBA" id="ARBA00022914"/>
    </source>
</evidence>
<keyword evidence="12 15" id="KW-0472">Membrane</keyword>
<evidence type="ECO:0000256" key="7">
    <source>
        <dbReference type="ARBA" id="ARBA00022519"/>
    </source>
</evidence>
<evidence type="ECO:0000256" key="3">
    <source>
        <dbReference type="ARBA" id="ARBA00017053"/>
    </source>
</evidence>